<dbReference type="Proteomes" id="UP000254707">
    <property type="component" value="Unassembled WGS sequence"/>
</dbReference>
<evidence type="ECO:0000313" key="1">
    <source>
        <dbReference type="EMBL" id="SUM83889.1"/>
    </source>
</evidence>
<sequence length="211" mass="24971">MKEINIKYLFIGISDYNPMKEDFENLTLENYPTDTVAFFPNHNNSECLEIVSFKRILGLLYDKKISKNDDFLNITNYKTPRELAEKLQKDKIYFCNLDRIKGNSRIIFPDINFKIKNSNKDNHSEEKCGNQNDVEKTIWKITKDTKILCFGSDPIKDITKKVKDNKLPIENLSTFPHPSKNNSNKFWKSFDEEYNPIEYNKRLENRPKINN</sequence>
<protein>
    <submittedName>
        <fullName evidence="1">Uncharacterized protein</fullName>
    </submittedName>
</protein>
<accession>A0A380HNF1</accession>
<dbReference type="RefSeq" id="WP_115340685.1">
    <property type="nucleotide sequence ID" value="NZ_UHED01000001.1"/>
</dbReference>
<organism evidence="1 2">
    <name type="scientific">Staphylococcus saprophyticus</name>
    <dbReference type="NCBI Taxonomy" id="29385"/>
    <lineage>
        <taxon>Bacteria</taxon>
        <taxon>Bacillati</taxon>
        <taxon>Bacillota</taxon>
        <taxon>Bacilli</taxon>
        <taxon>Bacillales</taxon>
        <taxon>Staphylococcaceae</taxon>
        <taxon>Staphylococcus</taxon>
    </lineage>
</organism>
<gene>
    <name evidence="1" type="ORF">NCTC7688_02198</name>
</gene>
<dbReference type="AlphaFoldDB" id="A0A380HNF1"/>
<evidence type="ECO:0000313" key="2">
    <source>
        <dbReference type="Proteomes" id="UP000254707"/>
    </source>
</evidence>
<reference evidence="1 2" key="1">
    <citation type="submission" date="2018-06" db="EMBL/GenBank/DDBJ databases">
        <authorList>
            <consortium name="Pathogen Informatics"/>
            <person name="Doyle S."/>
        </authorList>
    </citation>
    <scope>NUCLEOTIDE SEQUENCE [LARGE SCALE GENOMIC DNA]</scope>
    <source>
        <strain evidence="1 2">NCTC7688</strain>
    </source>
</reference>
<dbReference type="EMBL" id="UHED01000001">
    <property type="protein sequence ID" value="SUM83889.1"/>
    <property type="molecule type" value="Genomic_DNA"/>
</dbReference>
<proteinExistence type="predicted"/>
<name>A0A380HNF1_STASA</name>